<dbReference type="SMART" id="SM00320">
    <property type="entry name" value="WD40"/>
    <property type="match status" value="5"/>
</dbReference>
<dbReference type="OrthoDB" id="2161379at2759"/>
<protein>
    <recommendedName>
        <fullName evidence="3">Glutamate-rich WD repeat-containing protein 1</fullName>
    </recommendedName>
</protein>
<dbReference type="KEGG" id="dfa:DFA_07306"/>
<dbReference type="PANTHER" id="PTHR45903:SF1">
    <property type="entry name" value="GLUTAMATE-RICH WD REPEAT-CONTAINING PROTEIN 1"/>
    <property type="match status" value="1"/>
</dbReference>
<name>F4PW22_CACFS</name>
<organism evidence="7 8">
    <name type="scientific">Cavenderia fasciculata</name>
    <name type="common">Slime mold</name>
    <name type="synonym">Dictyostelium fasciculatum</name>
    <dbReference type="NCBI Taxonomy" id="261658"/>
    <lineage>
        <taxon>Eukaryota</taxon>
        <taxon>Amoebozoa</taxon>
        <taxon>Evosea</taxon>
        <taxon>Eumycetozoa</taxon>
        <taxon>Dictyostelia</taxon>
        <taxon>Acytosteliales</taxon>
        <taxon>Cavenderiaceae</taxon>
        <taxon>Cavenderia</taxon>
    </lineage>
</organism>
<dbReference type="SUPFAM" id="SSF50978">
    <property type="entry name" value="WD40 repeat-like"/>
    <property type="match status" value="1"/>
</dbReference>
<feature type="repeat" description="WD" evidence="4">
    <location>
        <begin position="294"/>
        <end position="336"/>
    </location>
</feature>
<evidence type="ECO:0000259" key="6">
    <source>
        <dbReference type="Pfam" id="PF12265"/>
    </source>
</evidence>
<feature type="domain" description="Histone-binding protein RBBP4-like N-terminal" evidence="6">
    <location>
        <begin position="85"/>
        <end position="153"/>
    </location>
</feature>
<dbReference type="OMA" id="RHWKPNA"/>
<dbReference type="Gene3D" id="2.130.10.10">
    <property type="entry name" value="YVTN repeat-like/Quinoprotein amine dehydrogenase"/>
    <property type="match status" value="1"/>
</dbReference>
<evidence type="ECO:0000256" key="1">
    <source>
        <dbReference type="ARBA" id="ARBA00022574"/>
    </source>
</evidence>
<dbReference type="InterPro" id="IPR051972">
    <property type="entry name" value="Glutamate-rich_WD_repeat"/>
</dbReference>
<evidence type="ECO:0000313" key="7">
    <source>
        <dbReference type="EMBL" id="EGG20186.1"/>
    </source>
</evidence>
<accession>F4PW22</accession>
<evidence type="ECO:0000256" key="5">
    <source>
        <dbReference type="SAM" id="MobiDB-lite"/>
    </source>
</evidence>
<dbReference type="AlphaFoldDB" id="F4PW22"/>
<dbReference type="InterPro" id="IPR022052">
    <property type="entry name" value="Histone-bd_RBBP4-like_N"/>
</dbReference>
<evidence type="ECO:0000256" key="3">
    <source>
        <dbReference type="ARBA" id="ARBA00040876"/>
    </source>
</evidence>
<dbReference type="EMBL" id="GL883013">
    <property type="protein sequence ID" value="EGG20186.1"/>
    <property type="molecule type" value="Genomic_DNA"/>
</dbReference>
<dbReference type="Proteomes" id="UP000007797">
    <property type="component" value="Unassembled WGS sequence"/>
</dbReference>
<feature type="compositionally biased region" description="Acidic residues" evidence="5">
    <location>
        <begin position="159"/>
        <end position="178"/>
    </location>
</feature>
<dbReference type="GO" id="GO:0005730">
    <property type="term" value="C:nucleolus"/>
    <property type="evidence" value="ECO:0007669"/>
    <property type="project" value="TreeGrafter"/>
</dbReference>
<dbReference type="GeneID" id="14872393"/>
<dbReference type="STRING" id="1054147.F4PW22"/>
<dbReference type="InterPro" id="IPR001680">
    <property type="entry name" value="WD40_rpt"/>
</dbReference>
<dbReference type="RefSeq" id="XP_004367169.1">
    <property type="nucleotide sequence ID" value="XM_004367112.1"/>
</dbReference>
<dbReference type="InterPro" id="IPR020472">
    <property type="entry name" value="WD40_PAC1"/>
</dbReference>
<feature type="repeat" description="WD" evidence="4">
    <location>
        <begin position="384"/>
        <end position="426"/>
    </location>
</feature>
<dbReference type="PROSITE" id="PS50294">
    <property type="entry name" value="WD_REPEATS_REGION"/>
    <property type="match status" value="3"/>
</dbReference>
<evidence type="ECO:0000313" key="8">
    <source>
        <dbReference type="Proteomes" id="UP000007797"/>
    </source>
</evidence>
<feature type="repeat" description="WD" evidence="4">
    <location>
        <begin position="338"/>
        <end position="374"/>
    </location>
</feature>
<feature type="region of interest" description="Disordered" evidence="5">
    <location>
        <begin position="1"/>
        <end position="78"/>
    </location>
</feature>
<dbReference type="Pfam" id="PF12265">
    <property type="entry name" value="CAF1C_H4-bd"/>
    <property type="match status" value="1"/>
</dbReference>
<dbReference type="PANTHER" id="PTHR45903">
    <property type="entry name" value="GLUTAMATE-RICH WD REPEAT-CONTAINING PROTEIN 1"/>
    <property type="match status" value="1"/>
</dbReference>
<dbReference type="PROSITE" id="PS50082">
    <property type="entry name" value="WD_REPEATS_2"/>
    <property type="match status" value="3"/>
</dbReference>
<dbReference type="GO" id="GO:0042254">
    <property type="term" value="P:ribosome biogenesis"/>
    <property type="evidence" value="ECO:0007669"/>
    <property type="project" value="TreeGrafter"/>
</dbReference>
<gene>
    <name evidence="7" type="primary">grwd1</name>
    <name evidence="7" type="ORF">DFA_07306</name>
</gene>
<feature type="compositionally biased region" description="Acidic residues" evidence="5">
    <location>
        <begin position="9"/>
        <end position="65"/>
    </location>
</feature>
<dbReference type="InterPro" id="IPR015943">
    <property type="entry name" value="WD40/YVTN_repeat-like_dom_sf"/>
</dbReference>
<keyword evidence="1 4" id="KW-0853">WD repeat</keyword>
<evidence type="ECO:0000256" key="2">
    <source>
        <dbReference type="ARBA" id="ARBA00022737"/>
    </source>
</evidence>
<keyword evidence="8" id="KW-1185">Reference proteome</keyword>
<sequence>MEKKRQFEDIEFEDYGDDKDDEEQDNIEESDDEFEGDEVIEEEQDDDQTGGGEEGGDAEMDDEEEGKSNAPTRVWRPGVDALEDDEYLTYDSTAYDMMHSMTVEWPCLSFQPLKDTLGNQRNKYPHTMYMVAGTQADQAKNNRILVMKISELHKTKHDEDEDDDASDVDQDDDEDENIDTDREVELVTSSIPHNGCVNRIRAMDQQSNIVATWSDSRQVYIWDIQNNLKRLDTDDNKAVKGQGPIHVVSAHTDEGYALDWSPIALGRLASGDCAHNIHVTSAAGAAWKTDTVAYKGHTGSVEDIQWSPSEESVFASSSTDKSIKIWDIRQHSKPAISVQAHDADVNVISWSRRVEYLIVSGCDDGSFRVWDLRNFKSHEPVSHFNYHTGPITSIQWNPWDESQVIVASADNQVTIWDFSLEEDTEEFQGVKGENDQDDYQIPPQLFFIHQGQSDVKEVHWHPQIPHVAVTTSFTGFNIFKSSNAEEQ</sequence>
<dbReference type="InterPro" id="IPR036322">
    <property type="entry name" value="WD40_repeat_dom_sf"/>
</dbReference>
<reference evidence="8" key="1">
    <citation type="journal article" date="2011" name="Genome Res.">
        <title>Phylogeny-wide analysis of social amoeba genomes highlights ancient origins for complex intercellular communication.</title>
        <authorList>
            <person name="Heidel A.J."/>
            <person name="Lawal H.M."/>
            <person name="Felder M."/>
            <person name="Schilde C."/>
            <person name="Helps N.R."/>
            <person name="Tunggal B."/>
            <person name="Rivero F."/>
            <person name="John U."/>
            <person name="Schleicher M."/>
            <person name="Eichinger L."/>
            <person name="Platzer M."/>
            <person name="Noegel A.A."/>
            <person name="Schaap P."/>
            <person name="Gloeckner G."/>
        </authorList>
    </citation>
    <scope>NUCLEOTIDE SEQUENCE [LARGE SCALE GENOMIC DNA]</scope>
    <source>
        <strain evidence="8">SH3</strain>
    </source>
</reference>
<dbReference type="Pfam" id="PF00400">
    <property type="entry name" value="WD40"/>
    <property type="match status" value="3"/>
</dbReference>
<proteinExistence type="predicted"/>
<keyword evidence="2" id="KW-0677">Repeat</keyword>
<dbReference type="PRINTS" id="PR00320">
    <property type="entry name" value="GPROTEINBRPT"/>
</dbReference>
<evidence type="ECO:0000256" key="4">
    <source>
        <dbReference type="PROSITE-ProRule" id="PRU00221"/>
    </source>
</evidence>
<feature type="region of interest" description="Disordered" evidence="5">
    <location>
        <begin position="155"/>
        <end position="181"/>
    </location>
</feature>